<gene>
    <name evidence="1" type="ORF">HPB50_003694</name>
</gene>
<organism evidence="1 2">
    <name type="scientific">Hyalomma asiaticum</name>
    <name type="common">Tick</name>
    <dbReference type="NCBI Taxonomy" id="266040"/>
    <lineage>
        <taxon>Eukaryota</taxon>
        <taxon>Metazoa</taxon>
        <taxon>Ecdysozoa</taxon>
        <taxon>Arthropoda</taxon>
        <taxon>Chelicerata</taxon>
        <taxon>Arachnida</taxon>
        <taxon>Acari</taxon>
        <taxon>Parasitiformes</taxon>
        <taxon>Ixodida</taxon>
        <taxon>Ixodoidea</taxon>
        <taxon>Ixodidae</taxon>
        <taxon>Hyalomminae</taxon>
        <taxon>Hyalomma</taxon>
    </lineage>
</organism>
<dbReference type="EMBL" id="CM023484">
    <property type="protein sequence ID" value="KAH6932200.1"/>
    <property type="molecule type" value="Genomic_DNA"/>
</dbReference>
<keyword evidence="2" id="KW-1185">Reference proteome</keyword>
<comment type="caution">
    <text evidence="1">The sequence shown here is derived from an EMBL/GenBank/DDBJ whole genome shotgun (WGS) entry which is preliminary data.</text>
</comment>
<reference evidence="1" key="1">
    <citation type="submission" date="2020-05" db="EMBL/GenBank/DDBJ databases">
        <title>Large-scale comparative analyses of tick genomes elucidate their genetic diversity and vector capacities.</title>
        <authorList>
            <person name="Jia N."/>
            <person name="Wang J."/>
            <person name="Shi W."/>
            <person name="Du L."/>
            <person name="Sun Y."/>
            <person name="Zhan W."/>
            <person name="Jiang J."/>
            <person name="Wang Q."/>
            <person name="Zhang B."/>
            <person name="Ji P."/>
            <person name="Sakyi L.B."/>
            <person name="Cui X."/>
            <person name="Yuan T."/>
            <person name="Jiang B."/>
            <person name="Yang W."/>
            <person name="Lam T.T.-Y."/>
            <person name="Chang Q."/>
            <person name="Ding S."/>
            <person name="Wang X."/>
            <person name="Zhu J."/>
            <person name="Ruan X."/>
            <person name="Zhao L."/>
            <person name="Wei J."/>
            <person name="Que T."/>
            <person name="Du C."/>
            <person name="Cheng J."/>
            <person name="Dai P."/>
            <person name="Han X."/>
            <person name="Huang E."/>
            <person name="Gao Y."/>
            <person name="Liu J."/>
            <person name="Shao H."/>
            <person name="Ye R."/>
            <person name="Li L."/>
            <person name="Wei W."/>
            <person name="Wang X."/>
            <person name="Wang C."/>
            <person name="Yang T."/>
            <person name="Huo Q."/>
            <person name="Li W."/>
            <person name="Guo W."/>
            <person name="Chen H."/>
            <person name="Zhou L."/>
            <person name="Ni X."/>
            <person name="Tian J."/>
            <person name="Zhou Y."/>
            <person name="Sheng Y."/>
            <person name="Liu T."/>
            <person name="Pan Y."/>
            <person name="Xia L."/>
            <person name="Li J."/>
            <person name="Zhao F."/>
            <person name="Cao W."/>
        </authorList>
    </citation>
    <scope>NUCLEOTIDE SEQUENCE</scope>
    <source>
        <strain evidence="1">Hyas-2018</strain>
    </source>
</reference>
<evidence type="ECO:0000313" key="2">
    <source>
        <dbReference type="Proteomes" id="UP000821845"/>
    </source>
</evidence>
<proteinExistence type="predicted"/>
<dbReference type="Proteomes" id="UP000821845">
    <property type="component" value="Chromosome 4"/>
</dbReference>
<sequence length="204" mass="22370">MPVRVGTGNPPFPAGPWTGFSSEIGPSIETDDNHSVVTWVSRQETVHPSALGYDSWTEIWIWTGYLAIATSHGRSPKLQENGFLKGSVHAQAGQSQEVVGSSSWCVRVEDRVVAGAPGDDDWYVRAQGFSDSGVCSYWSRPASVSCSQHLMSGHGRTRRLCYPSILRRNYPGLQISLSSDHPGLRTLCPIDDRIIKHRGFQSAT</sequence>
<evidence type="ECO:0000313" key="1">
    <source>
        <dbReference type="EMBL" id="KAH6932200.1"/>
    </source>
</evidence>
<protein>
    <submittedName>
        <fullName evidence="1">Uncharacterized protein</fullName>
    </submittedName>
</protein>
<name>A0ACB7SBW5_HYAAI</name>
<accession>A0ACB7SBW5</accession>